<feature type="binding site" evidence="2">
    <location>
        <position position="226"/>
    </location>
    <ligand>
        <name>[2Fe-2S] cluster</name>
        <dbReference type="ChEBI" id="CHEBI:190135"/>
    </ligand>
</feature>
<dbReference type="GO" id="GO:0051537">
    <property type="term" value="F:2 iron, 2 sulfur cluster binding"/>
    <property type="evidence" value="ECO:0007669"/>
    <property type="project" value="UniProtKB-KW"/>
</dbReference>
<evidence type="ECO:0000313" key="4">
    <source>
        <dbReference type="EMBL" id="OGD78131.1"/>
    </source>
</evidence>
<dbReference type="PANTHER" id="PTHR43513">
    <property type="entry name" value="DIHYDROOROTATE DEHYDROGENASE B (NAD(+)), ELECTRON TRANSFER SUBUNIT"/>
    <property type="match status" value="1"/>
</dbReference>
<dbReference type="PROSITE" id="PS51384">
    <property type="entry name" value="FAD_FR"/>
    <property type="match status" value="1"/>
</dbReference>
<dbReference type="EMBL" id="MFAF01000048">
    <property type="protein sequence ID" value="OGD78131.1"/>
    <property type="molecule type" value="Genomic_DNA"/>
</dbReference>
<dbReference type="SUPFAM" id="SSF63380">
    <property type="entry name" value="Riboflavin synthase domain-like"/>
    <property type="match status" value="1"/>
</dbReference>
<gene>
    <name evidence="4" type="ORF">A2Y64_01310</name>
</gene>
<comment type="cofactor">
    <cofactor evidence="2">
        <name>[2Fe-2S] cluster</name>
        <dbReference type="ChEBI" id="CHEBI:190135"/>
    </cofactor>
    <text evidence="2">Binds 1 [2Fe-2S] cluster per subunit.</text>
</comment>
<dbReference type="GO" id="GO:0006221">
    <property type="term" value="P:pyrimidine nucleotide biosynthetic process"/>
    <property type="evidence" value="ECO:0007669"/>
    <property type="project" value="InterPro"/>
</dbReference>
<evidence type="ECO:0000259" key="3">
    <source>
        <dbReference type="PROSITE" id="PS51384"/>
    </source>
</evidence>
<feature type="binding site" evidence="1">
    <location>
        <begin position="62"/>
        <end position="64"/>
    </location>
    <ligand>
        <name>FAD</name>
        <dbReference type="ChEBI" id="CHEBI:57692"/>
    </ligand>
</feature>
<dbReference type="InterPro" id="IPR012165">
    <property type="entry name" value="Cyt_c3_hydrogenase_gsu"/>
</dbReference>
<keyword evidence="2" id="KW-0411">Iron-sulfur</keyword>
<protein>
    <submittedName>
        <fullName evidence="4">Ferredoxin-NADP reductase</fullName>
    </submittedName>
</protein>
<proteinExistence type="predicted"/>
<feature type="domain" description="FAD-binding FR-type" evidence="3">
    <location>
        <begin position="1"/>
        <end position="95"/>
    </location>
</feature>
<dbReference type="GO" id="GO:0016491">
    <property type="term" value="F:oxidoreductase activity"/>
    <property type="evidence" value="ECO:0007669"/>
    <property type="project" value="InterPro"/>
</dbReference>
<dbReference type="InterPro" id="IPR017927">
    <property type="entry name" value="FAD-bd_FR_type"/>
</dbReference>
<feature type="binding site" evidence="2">
    <location>
        <position position="238"/>
    </location>
    <ligand>
        <name>[2Fe-2S] cluster</name>
        <dbReference type="ChEBI" id="CHEBI:190135"/>
    </ligand>
</feature>
<dbReference type="CDD" id="cd06219">
    <property type="entry name" value="DHOD_e_trans_like1"/>
    <property type="match status" value="1"/>
</dbReference>
<keyword evidence="2" id="KW-0479">Metal-binding</keyword>
<dbReference type="GO" id="GO:0046872">
    <property type="term" value="F:metal ion binding"/>
    <property type="evidence" value="ECO:0007669"/>
    <property type="project" value="UniProtKB-KW"/>
</dbReference>
<dbReference type="InterPro" id="IPR019480">
    <property type="entry name" value="Dihydroorotate_DH_Fe-S-bd"/>
</dbReference>
<dbReference type="PANTHER" id="PTHR43513:SF3">
    <property type="entry name" value="DIHYDROOROTATE DEHYDROGENASE B (NAD(+)), ELECTRON TRANSFER SUBUNIT-RELATED"/>
    <property type="match status" value="1"/>
</dbReference>
<dbReference type="GO" id="GO:0050660">
    <property type="term" value="F:flavin adenine dinucleotide binding"/>
    <property type="evidence" value="ECO:0007669"/>
    <property type="project" value="InterPro"/>
</dbReference>
<dbReference type="SUPFAM" id="SSF52343">
    <property type="entry name" value="Ferredoxin reductase-like, C-terminal NADP-linked domain"/>
    <property type="match status" value="1"/>
</dbReference>
<dbReference type="NCBIfam" id="NF004862">
    <property type="entry name" value="PRK06222.1"/>
    <property type="match status" value="1"/>
</dbReference>
<dbReference type="Gene3D" id="3.40.50.80">
    <property type="entry name" value="Nucleotide-binding domain of ferredoxin-NADP reductase (FNR) module"/>
    <property type="match status" value="1"/>
</dbReference>
<dbReference type="InterPro" id="IPR050353">
    <property type="entry name" value="PyrK_electron_transfer"/>
</dbReference>
<keyword evidence="2" id="KW-0001">2Fe-2S</keyword>
<dbReference type="InterPro" id="IPR001433">
    <property type="entry name" value="OxRdtase_FAD/NAD-bd"/>
</dbReference>
<name>A0A1F5FET8_9BACT</name>
<dbReference type="AlphaFoldDB" id="A0A1F5FET8"/>
<dbReference type="InterPro" id="IPR039261">
    <property type="entry name" value="FNR_nucleotide-bd"/>
</dbReference>
<accession>A0A1F5FET8</accession>
<dbReference type="STRING" id="1817816.A2Y64_01310"/>
<dbReference type="Pfam" id="PF00175">
    <property type="entry name" value="NAD_binding_1"/>
    <property type="match status" value="1"/>
</dbReference>
<keyword evidence="2" id="KW-0408">Iron</keyword>
<keyword evidence="1" id="KW-0274">FAD</keyword>
<organism evidence="4 5">
    <name type="scientific">Candidatus Coatesbacteria bacterium RBG_13_66_14</name>
    <dbReference type="NCBI Taxonomy" id="1817816"/>
    <lineage>
        <taxon>Bacteria</taxon>
        <taxon>Candidatus Coatesiibacteriota</taxon>
    </lineage>
</organism>
<evidence type="ECO:0000256" key="1">
    <source>
        <dbReference type="PIRSR" id="PIRSR006816-1"/>
    </source>
</evidence>
<sequence>MFKIVGKKVLGPDIKLFDIEAPLIARKIKPGQFIMLRINDTGERIPLTMVDRDPEAGTVTIIFQEVGKTTRQLGTLGPGDAVADFIGPLGRYHPMGGEHRRVLGVGGGIGVAPLLPKTREFKENGNRVESIIGARSKNLLILEDEMRAASDDLVVCTDDGSYGHKGFVSEILKAKLDESSDYDFVLAIGPPIMMRVCRDLVKPYGVPVYVSLNTIMVDGTGMCGSCRVTVAGEVKFACVDGPEMRGEEIDFKEMMARQNRYLAEEKCALDRYLKEVG</sequence>
<dbReference type="Proteomes" id="UP000177187">
    <property type="component" value="Unassembled WGS sequence"/>
</dbReference>
<reference evidence="4 5" key="1">
    <citation type="journal article" date="2016" name="Nat. Commun.">
        <title>Thousands of microbial genomes shed light on interconnected biogeochemical processes in an aquifer system.</title>
        <authorList>
            <person name="Anantharaman K."/>
            <person name="Brown C.T."/>
            <person name="Hug L.A."/>
            <person name="Sharon I."/>
            <person name="Castelle C.J."/>
            <person name="Probst A.J."/>
            <person name="Thomas B.C."/>
            <person name="Singh A."/>
            <person name="Wilkins M.J."/>
            <person name="Karaoz U."/>
            <person name="Brodie E.L."/>
            <person name="Williams K.H."/>
            <person name="Hubbard S.S."/>
            <person name="Banfield J.F."/>
        </authorList>
    </citation>
    <scope>NUCLEOTIDE SEQUENCE [LARGE SCALE GENOMIC DNA]</scope>
</reference>
<feature type="binding site" evidence="2">
    <location>
        <position position="223"/>
    </location>
    <ligand>
        <name>[2Fe-2S] cluster</name>
        <dbReference type="ChEBI" id="CHEBI:190135"/>
    </ligand>
</feature>
<dbReference type="Pfam" id="PF10418">
    <property type="entry name" value="DHODB_Fe-S_bind"/>
    <property type="match status" value="1"/>
</dbReference>
<evidence type="ECO:0000313" key="5">
    <source>
        <dbReference type="Proteomes" id="UP000177187"/>
    </source>
</evidence>
<comment type="caution">
    <text evidence="4">The sequence shown here is derived from an EMBL/GenBank/DDBJ whole genome shotgun (WGS) entry which is preliminary data.</text>
</comment>
<comment type="cofactor">
    <cofactor evidence="1">
        <name>FAD</name>
        <dbReference type="ChEBI" id="CHEBI:57692"/>
    </cofactor>
    <text evidence="1">Binds 1 FAD per subunit.</text>
</comment>
<keyword evidence="1" id="KW-0285">Flavoprotein</keyword>
<dbReference type="Gene3D" id="2.40.30.10">
    <property type="entry name" value="Translation factors"/>
    <property type="match status" value="1"/>
</dbReference>
<dbReference type="PIRSF" id="PIRSF006816">
    <property type="entry name" value="Cyc3_hyd_g"/>
    <property type="match status" value="1"/>
</dbReference>
<dbReference type="InterPro" id="IPR017938">
    <property type="entry name" value="Riboflavin_synthase-like_b-brl"/>
</dbReference>
<evidence type="ECO:0000256" key="2">
    <source>
        <dbReference type="PIRSR" id="PIRSR006816-2"/>
    </source>
</evidence>